<evidence type="ECO:0000313" key="6">
    <source>
        <dbReference type="Proteomes" id="UP001370299"/>
    </source>
</evidence>
<feature type="domain" description="HTH marR-type" evidence="4">
    <location>
        <begin position="30"/>
        <end position="169"/>
    </location>
</feature>
<evidence type="ECO:0000313" key="5">
    <source>
        <dbReference type="EMBL" id="MEK0173310.1"/>
    </source>
</evidence>
<dbReference type="InterPro" id="IPR036390">
    <property type="entry name" value="WH_DNA-bd_sf"/>
</dbReference>
<dbReference type="InterPro" id="IPR000835">
    <property type="entry name" value="HTH_MarR-typ"/>
</dbReference>
<dbReference type="PANTHER" id="PTHR33164">
    <property type="entry name" value="TRANSCRIPTIONAL REGULATOR, MARR FAMILY"/>
    <property type="match status" value="1"/>
</dbReference>
<comment type="caution">
    <text evidence="5">The sequence shown here is derived from an EMBL/GenBank/DDBJ whole genome shotgun (WGS) entry which is preliminary data.</text>
</comment>
<keyword evidence="6" id="KW-1185">Reference proteome</keyword>
<keyword evidence="2" id="KW-0238">DNA-binding</keyword>
<evidence type="ECO:0000256" key="1">
    <source>
        <dbReference type="ARBA" id="ARBA00023015"/>
    </source>
</evidence>
<keyword evidence="3" id="KW-0804">Transcription</keyword>
<dbReference type="InterPro" id="IPR023187">
    <property type="entry name" value="Tscrpt_reg_MarR-type_CS"/>
</dbReference>
<evidence type="ECO:0000256" key="3">
    <source>
        <dbReference type="ARBA" id="ARBA00023163"/>
    </source>
</evidence>
<sequence length="180" mass="19386">MTDTTQPVLPDTLPPAPVSPTVSLPDIVDADTDLAQLLTAFRVLQTQHARVLHHESVVRGLNATDTRFVFFLAAADGDGVTPKQAGEYLELTTGAMTSLVDRLEQRGHLERRPNPQDRRSVLLHLTASGAEVARQIGAVYSDAFREVVAPADRVRLAAAFTGLGDALDRHSRAETAARSA</sequence>
<evidence type="ECO:0000259" key="4">
    <source>
        <dbReference type="PROSITE" id="PS50995"/>
    </source>
</evidence>
<dbReference type="RefSeq" id="WP_340197901.1">
    <property type="nucleotide sequence ID" value="NZ_JBBKAP010000077.1"/>
</dbReference>
<gene>
    <name evidence="5" type="ORF">WMN62_17675</name>
</gene>
<keyword evidence="1" id="KW-0805">Transcription regulation</keyword>
<protein>
    <submittedName>
        <fullName evidence="5">MarR family transcriptional regulator</fullName>
    </submittedName>
</protein>
<organism evidence="5 6">
    <name type="scientific">Curtobacterium citreum</name>
    <dbReference type="NCBI Taxonomy" id="2036"/>
    <lineage>
        <taxon>Bacteria</taxon>
        <taxon>Bacillati</taxon>
        <taxon>Actinomycetota</taxon>
        <taxon>Actinomycetes</taxon>
        <taxon>Micrococcales</taxon>
        <taxon>Microbacteriaceae</taxon>
        <taxon>Curtobacterium</taxon>
    </lineage>
</organism>
<dbReference type="SMART" id="SM00347">
    <property type="entry name" value="HTH_MARR"/>
    <property type="match status" value="1"/>
</dbReference>
<dbReference type="Proteomes" id="UP001370299">
    <property type="component" value="Unassembled WGS sequence"/>
</dbReference>
<dbReference type="EMBL" id="JBBLYY010000079">
    <property type="protein sequence ID" value="MEK0173310.1"/>
    <property type="molecule type" value="Genomic_DNA"/>
</dbReference>
<dbReference type="SUPFAM" id="SSF46785">
    <property type="entry name" value="Winged helix' DNA-binding domain"/>
    <property type="match status" value="1"/>
</dbReference>
<dbReference type="PANTHER" id="PTHR33164:SF43">
    <property type="entry name" value="HTH-TYPE TRANSCRIPTIONAL REPRESSOR YETL"/>
    <property type="match status" value="1"/>
</dbReference>
<dbReference type="InterPro" id="IPR036388">
    <property type="entry name" value="WH-like_DNA-bd_sf"/>
</dbReference>
<dbReference type="PROSITE" id="PS01117">
    <property type="entry name" value="HTH_MARR_1"/>
    <property type="match status" value="1"/>
</dbReference>
<dbReference type="PROSITE" id="PS50995">
    <property type="entry name" value="HTH_MARR_2"/>
    <property type="match status" value="1"/>
</dbReference>
<accession>A0ABU8YFJ3</accession>
<evidence type="ECO:0000256" key="2">
    <source>
        <dbReference type="ARBA" id="ARBA00023125"/>
    </source>
</evidence>
<proteinExistence type="predicted"/>
<dbReference type="Gene3D" id="1.10.10.10">
    <property type="entry name" value="Winged helix-like DNA-binding domain superfamily/Winged helix DNA-binding domain"/>
    <property type="match status" value="1"/>
</dbReference>
<reference evidence="5 6" key="1">
    <citation type="submission" date="2024-03" db="EMBL/GenBank/DDBJ databases">
        <title>Whole genomes of four grape xylem sap localized bacterial endophytes.</title>
        <authorList>
            <person name="Kumar G."/>
            <person name="Savka M.A."/>
        </authorList>
    </citation>
    <scope>NUCLEOTIDE SEQUENCE [LARGE SCALE GENOMIC DNA]</scope>
    <source>
        <strain evidence="5 6">RIT_GXS8</strain>
    </source>
</reference>
<dbReference type="PRINTS" id="PR00598">
    <property type="entry name" value="HTHMARR"/>
</dbReference>
<dbReference type="Pfam" id="PF12802">
    <property type="entry name" value="MarR_2"/>
    <property type="match status" value="1"/>
</dbReference>
<name>A0ABU8YFJ3_9MICO</name>
<dbReference type="InterPro" id="IPR039422">
    <property type="entry name" value="MarR/SlyA-like"/>
</dbReference>